<keyword evidence="4 10" id="KW-0548">Nucleotidyltransferase</keyword>
<dbReference type="GO" id="GO:0005525">
    <property type="term" value="F:GTP binding"/>
    <property type="evidence" value="ECO:0007669"/>
    <property type="project" value="UniProtKB-KW"/>
</dbReference>
<dbReference type="PANTHER" id="PTHR46390:SF1">
    <property type="entry name" value="MANNOSE-1-PHOSPHATE GUANYLYLTRANSFERASE"/>
    <property type="match status" value="1"/>
</dbReference>
<evidence type="ECO:0000256" key="6">
    <source>
        <dbReference type="ARBA" id="ARBA00023134"/>
    </source>
</evidence>
<evidence type="ECO:0000256" key="3">
    <source>
        <dbReference type="ARBA" id="ARBA00022679"/>
    </source>
</evidence>
<dbReference type="InterPro" id="IPR054566">
    <property type="entry name" value="ManC/GMP-like_b-helix"/>
</dbReference>
<dbReference type="RefSeq" id="WP_013121652.1">
    <property type="nucleotide sequence ID" value="NC_014152.1"/>
</dbReference>
<dbReference type="CDD" id="cd02509">
    <property type="entry name" value="GDP-M1P_Guanylyltransferase"/>
    <property type="match status" value="1"/>
</dbReference>
<dbReference type="EMBL" id="CP002028">
    <property type="protein sequence ID" value="ADG83662.1"/>
    <property type="molecule type" value="Genomic_DNA"/>
</dbReference>
<evidence type="ECO:0000256" key="5">
    <source>
        <dbReference type="ARBA" id="ARBA00022741"/>
    </source>
</evidence>
<dbReference type="Gene3D" id="3.90.550.10">
    <property type="entry name" value="Spore Coat Polysaccharide Biosynthesis Protein SpsA, Chain A"/>
    <property type="match status" value="1"/>
</dbReference>
<keyword evidence="11" id="KW-1185">Reference proteome</keyword>
<evidence type="ECO:0000256" key="1">
    <source>
        <dbReference type="ARBA" id="ARBA00006115"/>
    </source>
</evidence>
<dbReference type="Pfam" id="PF22640">
    <property type="entry name" value="ManC_GMP_beta-helix"/>
    <property type="match status" value="1"/>
</dbReference>
<reference evidence="10 11" key="1">
    <citation type="submission" date="2010-05" db="EMBL/GenBank/DDBJ databases">
        <title>Complete sequence of Thermincola sp. JR.</title>
        <authorList>
            <consortium name="US DOE Joint Genome Institute"/>
            <person name="Lucas S."/>
            <person name="Copeland A."/>
            <person name="Lapidus A."/>
            <person name="Cheng J.-F."/>
            <person name="Bruce D."/>
            <person name="Goodwin L."/>
            <person name="Pitluck S."/>
            <person name="Chertkov O."/>
            <person name="Detter J.C."/>
            <person name="Han C."/>
            <person name="Tapia R."/>
            <person name="Land M."/>
            <person name="Hauser L."/>
            <person name="Kyrpides N."/>
            <person name="Mikhailova N."/>
            <person name="Hazen T.C."/>
            <person name="Woyke T."/>
        </authorList>
    </citation>
    <scope>NUCLEOTIDE SEQUENCE [LARGE SCALE GENOMIC DNA]</scope>
    <source>
        <strain evidence="10 11">JR</strain>
    </source>
</reference>
<dbReference type="Pfam" id="PF00483">
    <property type="entry name" value="NTP_transferase"/>
    <property type="match status" value="1"/>
</dbReference>
<dbReference type="AlphaFoldDB" id="D5XCY6"/>
<organism evidence="10 11">
    <name type="scientific">Thermincola potens (strain JR)</name>
    <dbReference type="NCBI Taxonomy" id="635013"/>
    <lineage>
        <taxon>Bacteria</taxon>
        <taxon>Bacillati</taxon>
        <taxon>Bacillota</taxon>
        <taxon>Clostridia</taxon>
        <taxon>Eubacteriales</taxon>
        <taxon>Thermincolaceae</taxon>
        <taxon>Thermincola</taxon>
    </lineage>
</organism>
<protein>
    <recommendedName>
        <fullName evidence="2">mannose-1-phosphate guanylyltransferase</fullName>
        <ecNumber evidence="2">2.7.7.13</ecNumber>
    </recommendedName>
</protein>
<dbReference type="SUPFAM" id="SSF53448">
    <property type="entry name" value="Nucleotide-diphospho-sugar transferases"/>
    <property type="match status" value="1"/>
</dbReference>
<dbReference type="EC" id="2.7.7.13" evidence="2"/>
<dbReference type="GO" id="GO:0009298">
    <property type="term" value="P:GDP-mannose biosynthetic process"/>
    <property type="evidence" value="ECO:0007669"/>
    <property type="project" value="TreeGrafter"/>
</dbReference>
<feature type="domain" description="MannoseP isomerase/GMP-like beta-helix" evidence="9">
    <location>
        <begin position="294"/>
        <end position="348"/>
    </location>
</feature>
<dbReference type="SUPFAM" id="SSF159283">
    <property type="entry name" value="Guanosine diphospho-D-mannose pyrophosphorylase/mannose-6-phosphate isomerase linker domain"/>
    <property type="match status" value="1"/>
</dbReference>
<evidence type="ECO:0000256" key="7">
    <source>
        <dbReference type="ARBA" id="ARBA00047343"/>
    </source>
</evidence>
<proteinExistence type="inferred from homology"/>
<dbReference type="STRING" id="635013.TherJR_2830"/>
<keyword evidence="5" id="KW-0547">Nucleotide-binding</keyword>
<evidence type="ECO:0000259" key="9">
    <source>
        <dbReference type="Pfam" id="PF22640"/>
    </source>
</evidence>
<dbReference type="PANTHER" id="PTHR46390">
    <property type="entry name" value="MANNOSE-1-PHOSPHATE GUANYLYLTRANSFERASE"/>
    <property type="match status" value="1"/>
</dbReference>
<accession>D5XCY6</accession>
<evidence type="ECO:0000313" key="11">
    <source>
        <dbReference type="Proteomes" id="UP000002377"/>
    </source>
</evidence>
<name>D5XCY6_THEPJ</name>
<dbReference type="InterPro" id="IPR049577">
    <property type="entry name" value="GMPP_N"/>
</dbReference>
<dbReference type="InterPro" id="IPR029044">
    <property type="entry name" value="Nucleotide-diphossugar_trans"/>
</dbReference>
<dbReference type="InterPro" id="IPR051161">
    <property type="entry name" value="Mannose-6P_isomerase_type2"/>
</dbReference>
<keyword evidence="6" id="KW-0342">GTP-binding</keyword>
<evidence type="ECO:0000313" key="10">
    <source>
        <dbReference type="EMBL" id="ADG83662.1"/>
    </source>
</evidence>
<dbReference type="Proteomes" id="UP000002377">
    <property type="component" value="Chromosome"/>
</dbReference>
<evidence type="ECO:0000256" key="4">
    <source>
        <dbReference type="ARBA" id="ARBA00022695"/>
    </source>
</evidence>
<evidence type="ECO:0000259" key="8">
    <source>
        <dbReference type="Pfam" id="PF00483"/>
    </source>
</evidence>
<dbReference type="GO" id="GO:0004475">
    <property type="term" value="F:mannose-1-phosphate guanylyltransferase (GTP) activity"/>
    <property type="evidence" value="ECO:0007669"/>
    <property type="project" value="UniProtKB-EC"/>
</dbReference>
<evidence type="ECO:0000256" key="2">
    <source>
        <dbReference type="ARBA" id="ARBA00012387"/>
    </source>
</evidence>
<gene>
    <name evidence="10" type="ordered locus">TherJR_2830</name>
</gene>
<sequence>MAVSVIILAGGKGERFWPRSRESMPKQFIRLLDQGTMLQLTFNRARKMVSVNHIYVVTARPYVDLVKQQLPGLPAANIIVEPEGRNTAPCIGLAAILLQHKDSESVMVILPADHYVADNDRFVQTLKTGVRLATDKEAFITLGIVPTRPETGYGYIELGEQKKYSGAVYFEVKSFTEKPDYQTAQAYLGSGNFLWNSGMFIWKTSSILRAMETYQPQLYEGLCQIGRGLNEGDFEERLLQVYGKLPKQSIDYAILEKANNILVVPGDFGWDDVGSWAALSRLFEVDSEGNYLQGSVVTIGAHNCIIDGKTKLIAAVGVDNLVVIDTEDVLLICPKERSQDIKLILEELRKQRMEKYL</sequence>
<feature type="domain" description="Nucleotidyl transferase" evidence="8">
    <location>
        <begin position="5"/>
        <end position="283"/>
    </location>
</feature>
<comment type="catalytic activity">
    <reaction evidence="7">
        <text>alpha-D-mannose 1-phosphate + GTP + H(+) = GDP-alpha-D-mannose + diphosphate</text>
        <dbReference type="Rhea" id="RHEA:15229"/>
        <dbReference type="ChEBI" id="CHEBI:15378"/>
        <dbReference type="ChEBI" id="CHEBI:33019"/>
        <dbReference type="ChEBI" id="CHEBI:37565"/>
        <dbReference type="ChEBI" id="CHEBI:57527"/>
        <dbReference type="ChEBI" id="CHEBI:58409"/>
        <dbReference type="EC" id="2.7.7.13"/>
    </reaction>
</comment>
<keyword evidence="3 10" id="KW-0808">Transferase</keyword>
<dbReference type="KEGG" id="tjr:TherJR_2830"/>
<comment type="similarity">
    <text evidence="1">Belongs to the mannose-6-phosphate isomerase type 2 family.</text>
</comment>
<dbReference type="InterPro" id="IPR005835">
    <property type="entry name" value="NTP_transferase_dom"/>
</dbReference>
<dbReference type="FunFam" id="3.90.550.10:FF:000046">
    <property type="entry name" value="Mannose-1-phosphate guanylyltransferase (GDP)"/>
    <property type="match status" value="1"/>
</dbReference>
<dbReference type="eggNOG" id="COG0836">
    <property type="taxonomic scope" value="Bacteria"/>
</dbReference>
<dbReference type="HOGENOM" id="CLU_035527_0_1_9"/>